<proteinExistence type="predicted"/>
<keyword evidence="1" id="KW-1133">Transmembrane helix</keyword>
<evidence type="ECO:0000313" key="6">
    <source>
        <dbReference type="Proteomes" id="UP000005089"/>
    </source>
</evidence>
<feature type="domain" description="EAL" evidence="3">
    <location>
        <begin position="702"/>
        <end position="956"/>
    </location>
</feature>
<dbReference type="SUPFAM" id="SSF55073">
    <property type="entry name" value="Nucleotide cyclase"/>
    <property type="match status" value="1"/>
</dbReference>
<gene>
    <name evidence="5" type="ORF">OFBG_00516</name>
</gene>
<dbReference type="InterPro" id="IPR000160">
    <property type="entry name" value="GGDEF_dom"/>
</dbReference>
<dbReference type="Proteomes" id="UP000005089">
    <property type="component" value="Unassembled WGS sequence"/>
</dbReference>
<dbReference type="Pfam" id="PF00990">
    <property type="entry name" value="GGDEF"/>
    <property type="match status" value="1"/>
</dbReference>
<keyword evidence="1" id="KW-0812">Transmembrane</keyword>
<dbReference type="PROSITE" id="PS50887">
    <property type="entry name" value="GGDEF"/>
    <property type="match status" value="1"/>
</dbReference>
<evidence type="ECO:0000259" key="4">
    <source>
        <dbReference type="PROSITE" id="PS50887"/>
    </source>
</evidence>
<dbReference type="GO" id="GO:0071111">
    <property type="term" value="F:cyclic-guanylate-specific phosphodiesterase activity"/>
    <property type="evidence" value="ECO:0007669"/>
    <property type="project" value="InterPro"/>
</dbReference>
<keyword evidence="2" id="KW-0732">Signal</keyword>
<dbReference type="SMART" id="SM00062">
    <property type="entry name" value="PBPb"/>
    <property type="match status" value="1"/>
</dbReference>
<dbReference type="Gene3D" id="3.20.20.450">
    <property type="entry name" value="EAL domain"/>
    <property type="match status" value="1"/>
</dbReference>
<dbReference type="PANTHER" id="PTHR33121:SF70">
    <property type="entry name" value="SIGNALING PROTEIN YKOW"/>
    <property type="match status" value="1"/>
</dbReference>
<evidence type="ECO:0000256" key="1">
    <source>
        <dbReference type="SAM" id="Phobius"/>
    </source>
</evidence>
<dbReference type="InterPro" id="IPR029787">
    <property type="entry name" value="Nucleotide_cyclase"/>
</dbReference>
<dbReference type="CDD" id="cd01949">
    <property type="entry name" value="GGDEF"/>
    <property type="match status" value="1"/>
</dbReference>
<organism evidence="5 6">
    <name type="scientific">Oxalobacter formigenes OXCC13</name>
    <dbReference type="NCBI Taxonomy" id="556269"/>
    <lineage>
        <taxon>Bacteria</taxon>
        <taxon>Pseudomonadati</taxon>
        <taxon>Pseudomonadota</taxon>
        <taxon>Betaproteobacteria</taxon>
        <taxon>Burkholderiales</taxon>
        <taxon>Oxalobacteraceae</taxon>
        <taxon>Oxalobacter</taxon>
    </lineage>
</organism>
<feature type="domain" description="GGDEF" evidence="4">
    <location>
        <begin position="561"/>
        <end position="693"/>
    </location>
</feature>
<dbReference type="PROSITE" id="PS50883">
    <property type="entry name" value="EAL"/>
    <property type="match status" value="1"/>
</dbReference>
<dbReference type="InterPro" id="IPR050706">
    <property type="entry name" value="Cyclic-di-GMP_PDE-like"/>
</dbReference>
<feature type="chain" id="PRO_5030166966" evidence="2">
    <location>
        <begin position="21"/>
        <end position="963"/>
    </location>
</feature>
<dbReference type="InterPro" id="IPR035919">
    <property type="entry name" value="EAL_sf"/>
</dbReference>
<dbReference type="CDD" id="cd01948">
    <property type="entry name" value="EAL"/>
    <property type="match status" value="1"/>
</dbReference>
<dbReference type="InterPro" id="IPR001633">
    <property type="entry name" value="EAL_dom"/>
</dbReference>
<dbReference type="HOGENOM" id="CLU_000445_70_36_4"/>
<keyword evidence="6" id="KW-1185">Reference proteome</keyword>
<dbReference type="SUPFAM" id="SSF141868">
    <property type="entry name" value="EAL domain-like"/>
    <property type="match status" value="1"/>
</dbReference>
<evidence type="ECO:0000259" key="3">
    <source>
        <dbReference type="PROSITE" id="PS50883"/>
    </source>
</evidence>
<evidence type="ECO:0000256" key="2">
    <source>
        <dbReference type="SAM" id="SignalP"/>
    </source>
</evidence>
<reference evidence="5 6" key="1">
    <citation type="submission" date="2009-02" db="EMBL/GenBank/DDBJ databases">
        <title>The Genome Sequence of Oxalobacter formigenes OXCC13.</title>
        <authorList>
            <consortium name="The Broad Institute Genome Sequencing Platform"/>
            <person name="Ward D."/>
            <person name="Young S.K."/>
            <person name="Kodira C.D."/>
            <person name="Zeng Q."/>
            <person name="Koehrsen M."/>
            <person name="Alvarado L."/>
            <person name="Berlin A."/>
            <person name="Borenstein D."/>
            <person name="Chen Z."/>
            <person name="Engels R."/>
            <person name="Freedman E."/>
            <person name="Gellesch M."/>
            <person name="Goldberg J."/>
            <person name="Griggs A."/>
            <person name="Gujja S."/>
            <person name="Heiman D."/>
            <person name="Hepburn T."/>
            <person name="Howarth C."/>
            <person name="Jen D."/>
            <person name="Larson L."/>
            <person name="Lewis B."/>
            <person name="Mehta T."/>
            <person name="Park D."/>
            <person name="Pearson M."/>
            <person name="Roberts A."/>
            <person name="Saif S."/>
            <person name="Shea T."/>
            <person name="Shenoy N."/>
            <person name="Sisk P."/>
            <person name="Stolte C."/>
            <person name="Sykes S."/>
            <person name="Walk T."/>
            <person name="White J."/>
            <person name="Yandava C."/>
            <person name="Allison M.J."/>
            <person name="Lander E."/>
            <person name="Nusbaum C."/>
            <person name="Galagan J."/>
            <person name="Birren B."/>
        </authorList>
    </citation>
    <scope>NUCLEOTIDE SEQUENCE [LARGE SCALE GENOMIC DNA]</scope>
    <source>
        <strain evidence="5 6">OXCC13</strain>
    </source>
</reference>
<dbReference type="STRING" id="847.BRW83_1729"/>
<dbReference type="InterPro" id="IPR043128">
    <property type="entry name" value="Rev_trsase/Diguanyl_cyclase"/>
</dbReference>
<feature type="signal peptide" evidence="2">
    <location>
        <begin position="1"/>
        <end position="20"/>
    </location>
</feature>
<dbReference type="Pfam" id="PF00563">
    <property type="entry name" value="EAL"/>
    <property type="match status" value="1"/>
</dbReference>
<dbReference type="Gene3D" id="3.30.70.270">
    <property type="match status" value="1"/>
</dbReference>
<dbReference type="SUPFAM" id="SSF53850">
    <property type="entry name" value="Periplasmic binding protein-like II"/>
    <property type="match status" value="2"/>
</dbReference>
<dbReference type="EMBL" id="GG658170">
    <property type="protein sequence ID" value="EEO29488.1"/>
    <property type="molecule type" value="Genomic_DNA"/>
</dbReference>
<feature type="transmembrane region" description="Helical" evidence="1">
    <location>
        <begin position="501"/>
        <end position="521"/>
    </location>
</feature>
<dbReference type="GeneID" id="77135570"/>
<evidence type="ECO:0000313" key="5">
    <source>
        <dbReference type="EMBL" id="EEO29488.1"/>
    </source>
</evidence>
<protein>
    <submittedName>
        <fullName evidence="5">Cyclic diguanylate phosphodiesterase (EAL) domain protein</fullName>
    </submittedName>
</protein>
<dbReference type="Pfam" id="PF00497">
    <property type="entry name" value="SBP_bac_3"/>
    <property type="match status" value="1"/>
</dbReference>
<dbReference type="SMART" id="SM00267">
    <property type="entry name" value="GGDEF"/>
    <property type="match status" value="1"/>
</dbReference>
<name>C3X8G2_OXAFO</name>
<accession>C3X8G2</accession>
<keyword evidence="1" id="KW-0472">Membrane</keyword>
<dbReference type="RefSeq" id="WP_005880010.1">
    <property type="nucleotide sequence ID" value="NZ_CP019430.1"/>
</dbReference>
<dbReference type="SMART" id="SM00052">
    <property type="entry name" value="EAL"/>
    <property type="match status" value="1"/>
</dbReference>
<dbReference type="Gene3D" id="3.40.190.10">
    <property type="entry name" value="Periplasmic binding protein-like II"/>
    <property type="match status" value="4"/>
</dbReference>
<dbReference type="AlphaFoldDB" id="C3X8G2"/>
<sequence>MKRLLSILMLIACLFSQALAENVPGPTIRVGFPPIPGFNEINKNGTYSGYNADYLRKIAQQTNWKYEFVVAPWSDCLKMLKEGKIDILGGMERTPEREKIFHFARLESFLNDVSLLARADDTRFLHNNLNEYHNLTVGVLKESQDIESLKKYSAANGLSFRLKEYDSLPRLNEAFLKGEFDIILSSGLNKINGQQILTSFSPTPLFYAVRKNAPEILAELDKAQSHFKSVDRFYDYRLYQKHYGFTESNRPTLTRQERHALQDMPPMRVAFVSGWRPIAYMNEDKQHGIIADLLASISASSGLRIRYVMAASHEEALGLVQSGKADAVSFIVLNNQLPNQNDLKLSIPFLQSPLTMVMANDRNKKLPVTKVGMTHIMNKYFVEELLQNTPGIEETVRNSPYALLKALNAGRIDAAYINVYSANAFLSWPEFSTLSSHELADYTVEFAIAFSPETDTNVISAFNKYIRQLRSFKMQEFVIANTAQRPNTTLFTLIREKPVSAFYIFSLVLLLTIGVFSFIIITRNRAHKRIADLLYFDQITRLPNLVRFNELAEERLKSSPASHALVYLNINNFKHINDIHDFSRGNFLLCAVADKLNAFIDEDRGELACRMTADHFVLLLSVKDHENLDERISALDGQLSSFNNIGLNSHISFSCGIYLIKSGDNINTAVNYAHYAQVSQRRASYNTYTFFDDKLIERIRINRAIECEMNDALASGQFVPYFQPKVSVATGQIVGAEALTRWIHPEKGLIPPDEFIPLFEKNNFIIQLDLTIFEEVCILLRKLMDEGKKVYPCSCNFSHNHFMDRALPEKLLAITTRYRIPTNLLDIEITETSVIYDIDAVIDITRKLRDAGFKISLDDFGVGYSSVNLLCQIAIDTIKLDKSFLDQASILPCQRSLIEGIVDIANDLGIDVLCEGIETEMQAVFLKQANCAFAQGYYYGRPVSFDEFSHRWLNRYEQDILLS</sequence>
<dbReference type="eggNOG" id="COG5001">
    <property type="taxonomic scope" value="Bacteria"/>
</dbReference>
<dbReference type="PANTHER" id="PTHR33121">
    <property type="entry name" value="CYCLIC DI-GMP PHOSPHODIESTERASE PDEF"/>
    <property type="match status" value="1"/>
</dbReference>
<dbReference type="InterPro" id="IPR001638">
    <property type="entry name" value="Solute-binding_3/MltF_N"/>
</dbReference>